<gene>
    <name evidence="1" type="ORF">OO017_08435</name>
</gene>
<name>A0ABT3REU2_9BACT</name>
<organism evidence="1 2">
    <name type="scientific">Pontibacter anaerobius</name>
    <dbReference type="NCBI Taxonomy" id="2993940"/>
    <lineage>
        <taxon>Bacteria</taxon>
        <taxon>Pseudomonadati</taxon>
        <taxon>Bacteroidota</taxon>
        <taxon>Cytophagia</taxon>
        <taxon>Cytophagales</taxon>
        <taxon>Hymenobacteraceae</taxon>
        <taxon>Pontibacter</taxon>
    </lineage>
</organism>
<dbReference type="InterPro" id="IPR010866">
    <property type="entry name" value="A-2_8-polyST"/>
</dbReference>
<dbReference type="Proteomes" id="UP001207228">
    <property type="component" value="Unassembled WGS sequence"/>
</dbReference>
<dbReference type="EMBL" id="JAPFQO010000005">
    <property type="protein sequence ID" value="MCX2739968.1"/>
    <property type="molecule type" value="Genomic_DNA"/>
</dbReference>
<reference evidence="1 2" key="1">
    <citation type="submission" date="2022-11" db="EMBL/GenBank/DDBJ databases">
        <title>The characterization of three novel Bacteroidetes species and genomic analysis of their roles in tidal elemental geochemical cycles.</title>
        <authorList>
            <person name="Ma K.-J."/>
        </authorList>
    </citation>
    <scope>NUCLEOTIDE SEQUENCE [LARGE SCALE GENOMIC DNA]</scope>
    <source>
        <strain evidence="1 2">M82</strain>
    </source>
</reference>
<dbReference type="RefSeq" id="WP_266052035.1">
    <property type="nucleotide sequence ID" value="NZ_JAPFQO010000005.1"/>
</dbReference>
<dbReference type="Pfam" id="PF07388">
    <property type="entry name" value="A-2_8-polyST"/>
    <property type="match status" value="1"/>
</dbReference>
<protein>
    <submittedName>
        <fullName evidence="1">Polysialyltransferase family glycosyltransferase</fullName>
    </submittedName>
</protein>
<evidence type="ECO:0000313" key="2">
    <source>
        <dbReference type="Proteomes" id="UP001207228"/>
    </source>
</evidence>
<proteinExistence type="predicted"/>
<accession>A0ABT3REU2</accession>
<comment type="caution">
    <text evidence="1">The sequence shown here is derived from an EMBL/GenBank/DDBJ whole genome shotgun (WGS) entry which is preliminary data.</text>
</comment>
<sequence length="334" mass="38529">MKILVIVSTNRQVVESVKYLKSFFYGNLTIDIAVIGQHVQESYLKLLQNCAAKSRVTNYYNGTSSFSGFIVVVNYLRYLKWKRQAYDRILFGNFSSLKQRVLLIPFQEVPKVLVTDGAIIIDLISQRERGVDKVKDLKIAKLLGLKPLKSLTLFTDYPVTPALCDSSIIYNVKQDVTSTKTKEIHFLGSYLVELKFIKEEYLIDLISAIYQKYGQRIKYYLHPREKIEHVKKIKPFADIIEYQKNYEEVFLHEKKPEILISFYSSAMFELLGVDKTMTFIFINIIDSLQSHVDSAAKQKLMDVYSFARGLSEVNKNLQILCLGDIKSTRPVNQA</sequence>
<keyword evidence="2" id="KW-1185">Reference proteome</keyword>
<evidence type="ECO:0000313" key="1">
    <source>
        <dbReference type="EMBL" id="MCX2739968.1"/>
    </source>
</evidence>